<feature type="signal peptide" evidence="1">
    <location>
        <begin position="1"/>
        <end position="36"/>
    </location>
</feature>
<dbReference type="EMBL" id="WEGH01000002">
    <property type="protein sequence ID" value="MQY04526.1"/>
    <property type="molecule type" value="Genomic_DNA"/>
</dbReference>
<evidence type="ECO:0000313" key="3">
    <source>
        <dbReference type="Proteomes" id="UP000487268"/>
    </source>
</evidence>
<sequence length="163" mass="17381">MVAPFSRTLKRAAVVTTASLVSATGALVLTSSPASAATVWCGSWLQYPSKASQYAVVQGTEATIGTYQGKRHYMRVLAGLYNGEWYAFAKEYNAGVADFLAMIWVNRGNNGIYQCGGSDGGPKVYPGSWPSEAYTAGVDYPHAMKVQAKIDTSSPIYGPVAYT</sequence>
<keyword evidence="3" id="KW-1185">Reference proteome</keyword>
<dbReference type="Proteomes" id="UP000487268">
    <property type="component" value="Unassembled WGS sequence"/>
</dbReference>
<gene>
    <name evidence="2" type="ORF">ACRB68_25810</name>
</gene>
<organism evidence="2 3">
    <name type="scientific">Actinomadura macrotermitis</name>
    <dbReference type="NCBI Taxonomy" id="2585200"/>
    <lineage>
        <taxon>Bacteria</taxon>
        <taxon>Bacillati</taxon>
        <taxon>Actinomycetota</taxon>
        <taxon>Actinomycetes</taxon>
        <taxon>Streptosporangiales</taxon>
        <taxon>Thermomonosporaceae</taxon>
        <taxon>Actinomadura</taxon>
    </lineage>
</organism>
<dbReference type="AlphaFoldDB" id="A0A7K0BU12"/>
<protein>
    <submittedName>
        <fullName evidence="2">Uncharacterized protein</fullName>
    </submittedName>
</protein>
<proteinExistence type="predicted"/>
<accession>A0A7K0BU12</accession>
<feature type="chain" id="PRO_5029499085" evidence="1">
    <location>
        <begin position="37"/>
        <end position="163"/>
    </location>
</feature>
<evidence type="ECO:0000313" key="2">
    <source>
        <dbReference type="EMBL" id="MQY04526.1"/>
    </source>
</evidence>
<keyword evidence="1" id="KW-0732">Signal</keyword>
<reference evidence="2 3" key="1">
    <citation type="submission" date="2019-10" db="EMBL/GenBank/DDBJ databases">
        <title>Actinomadura rubteroloni sp. nov. and Actinomadura macrotermitis sp. nov., isolated from the gut of fungus growing-termite Macrotermes natalensis.</title>
        <authorList>
            <person name="Benndorf R."/>
            <person name="Martin K."/>
            <person name="Kuefner M."/>
            <person name="De Beer W."/>
            <person name="Kaster A.-K."/>
            <person name="Vollmers J."/>
            <person name="Poulsen M."/>
            <person name="Beemelmanns C."/>
        </authorList>
    </citation>
    <scope>NUCLEOTIDE SEQUENCE [LARGE SCALE GENOMIC DNA]</scope>
    <source>
        <strain evidence="2 3">RB68</strain>
    </source>
</reference>
<evidence type="ECO:0000256" key="1">
    <source>
        <dbReference type="SAM" id="SignalP"/>
    </source>
</evidence>
<name>A0A7K0BU12_9ACTN</name>
<comment type="caution">
    <text evidence="2">The sequence shown here is derived from an EMBL/GenBank/DDBJ whole genome shotgun (WGS) entry which is preliminary data.</text>
</comment>